<evidence type="ECO:0000256" key="3">
    <source>
        <dbReference type="ARBA" id="ARBA00022629"/>
    </source>
</evidence>
<comment type="caution">
    <text evidence="4">The sequence shown here is derived from an EMBL/GenBank/DDBJ whole genome shotgun (WGS) entry which is preliminary data.</text>
</comment>
<dbReference type="InterPro" id="IPR043129">
    <property type="entry name" value="ATPase_NBD"/>
</dbReference>
<evidence type="ECO:0000256" key="2">
    <source>
        <dbReference type="ARBA" id="ARBA00006479"/>
    </source>
</evidence>
<evidence type="ECO:0000256" key="1">
    <source>
        <dbReference type="ARBA" id="ARBA00002486"/>
    </source>
</evidence>
<dbReference type="PROSITE" id="PS01125">
    <property type="entry name" value="ROK"/>
    <property type="match status" value="1"/>
</dbReference>
<dbReference type="Gene3D" id="3.30.420.40">
    <property type="match status" value="2"/>
</dbReference>
<gene>
    <name evidence="4" type="ORF">UR08_00705</name>
</gene>
<dbReference type="InterPro" id="IPR036388">
    <property type="entry name" value="WH-like_DNA-bd_sf"/>
</dbReference>
<dbReference type="AlphaFoldDB" id="A0A3D8TTD8"/>
<sequence length="384" mass="42814">MISSKYTIREQNEAKILNFIIQNKEISRAKLSELSKLNKASVSSITKKLMDIELIFETRIGDSSNVGGRKPIMLSFNKKSSLLLALDIGYNYIEAALAYIDGTIVKSLSQKDKLISSENALFVIEETVRNLTADLPETPHGIVGMTLAIHGQVSNEEIIFTPYYDLDQLDLFTELSARYAFPIYLENEANLSALGEYTFSSEYEKLIAISMHSGIGAGIVESGRLHLGKDGKAGEIGHTIFQPHGKACPCGNNGCLERYGANEVIYDELRELKGLEKVNSDVLVRYYEENDPETFTLLRKYSDILSIGINNIIMMYAPEIVVINSSITRKIPITIDFIKDRVKNRLASDVIIKNTSLGENSTLYGALAFTAQKYLNIERLKLGE</sequence>
<dbReference type="Pfam" id="PF00480">
    <property type="entry name" value="ROK"/>
    <property type="match status" value="1"/>
</dbReference>
<dbReference type="PANTHER" id="PTHR18964">
    <property type="entry name" value="ROK (REPRESSOR, ORF, KINASE) FAMILY"/>
    <property type="match status" value="1"/>
</dbReference>
<dbReference type="GO" id="GO:0042732">
    <property type="term" value="P:D-xylose metabolic process"/>
    <property type="evidence" value="ECO:0007669"/>
    <property type="project" value="UniProtKB-KW"/>
</dbReference>
<dbReference type="CDD" id="cd24077">
    <property type="entry name" value="ASKHA_ATPase_ROK_SaXylR-like"/>
    <property type="match status" value="1"/>
</dbReference>
<reference evidence="5" key="1">
    <citation type="submission" date="2015-04" db="EMBL/GenBank/DDBJ databases">
        <authorList>
            <person name="Schardt J."/>
            <person name="Mueller-Herbst S."/>
            <person name="Scherer S."/>
            <person name="Huptas C."/>
        </authorList>
    </citation>
    <scope>NUCLEOTIDE SEQUENCE [LARGE SCALE GENOMIC DNA]</scope>
    <source>
        <strain evidence="5">Kiel-L1</strain>
    </source>
</reference>
<dbReference type="SUPFAM" id="SSF53067">
    <property type="entry name" value="Actin-like ATPase domain"/>
    <property type="match status" value="1"/>
</dbReference>
<comment type="function">
    <text evidence="1">Transcriptional repressor of xylose-utilizing enzymes.</text>
</comment>
<proteinExistence type="inferred from homology"/>
<dbReference type="Gene3D" id="1.10.10.10">
    <property type="entry name" value="Winged helix-like DNA-binding domain superfamily/Winged helix DNA-binding domain"/>
    <property type="match status" value="1"/>
</dbReference>
<keyword evidence="3" id="KW-0859">Xylose metabolism</keyword>
<dbReference type="RefSeq" id="WP_115751761.1">
    <property type="nucleotide sequence ID" value="NZ_LARY01000001.1"/>
</dbReference>
<keyword evidence="3" id="KW-0119">Carbohydrate metabolism</keyword>
<dbReference type="Proteomes" id="UP000257055">
    <property type="component" value="Unassembled WGS sequence"/>
</dbReference>
<comment type="similarity">
    <text evidence="2">Belongs to the ROK (NagC/XylR) family.</text>
</comment>
<protein>
    <submittedName>
        <fullName evidence="4">MarR family transcriptional regulator</fullName>
    </submittedName>
</protein>
<dbReference type="EMBL" id="LARY01000001">
    <property type="protein sequence ID" value="RDX02092.1"/>
    <property type="molecule type" value="Genomic_DNA"/>
</dbReference>
<name>A0A3D8TTD8_9LIST</name>
<dbReference type="InterPro" id="IPR049874">
    <property type="entry name" value="ROK_cs"/>
</dbReference>
<evidence type="ECO:0000313" key="4">
    <source>
        <dbReference type="EMBL" id="RDX02092.1"/>
    </source>
</evidence>
<organism evidence="4 5">
    <name type="scientific">Listeria kieliensis</name>
    <dbReference type="NCBI Taxonomy" id="1621700"/>
    <lineage>
        <taxon>Bacteria</taxon>
        <taxon>Bacillati</taxon>
        <taxon>Bacillota</taxon>
        <taxon>Bacilli</taxon>
        <taxon>Bacillales</taxon>
        <taxon>Listeriaceae</taxon>
        <taxon>Listeria</taxon>
    </lineage>
</organism>
<dbReference type="InterPro" id="IPR000600">
    <property type="entry name" value="ROK"/>
</dbReference>
<keyword evidence="5" id="KW-1185">Reference proteome</keyword>
<evidence type="ECO:0000313" key="5">
    <source>
        <dbReference type="Proteomes" id="UP000257055"/>
    </source>
</evidence>
<dbReference type="PANTHER" id="PTHR18964:SF149">
    <property type="entry name" value="BIFUNCTIONAL UDP-N-ACETYLGLUCOSAMINE 2-EPIMERASE_N-ACETYLMANNOSAMINE KINASE"/>
    <property type="match status" value="1"/>
</dbReference>
<dbReference type="InterPro" id="IPR036390">
    <property type="entry name" value="WH_DNA-bd_sf"/>
</dbReference>
<dbReference type="SUPFAM" id="SSF46785">
    <property type="entry name" value="Winged helix' DNA-binding domain"/>
    <property type="match status" value="1"/>
</dbReference>
<accession>A0A3D8TTD8</accession>